<proteinExistence type="predicted"/>
<sequence>MGVKVITDSTSYLSGEMINKYDISVVSLNVTLNNKSIREVDITNEEFYKLMDEVKEFPKSSQPSLDETSNAFEKHLSNGDDIVGIFISSEMSGTFSSTHIIKEMLLEKYPNRKITLIDSRSNCMQMGLAVLAAAEKAINGASLEEVVEACESVKRKSKFLFAPQTLDYLKMGGRIGSAGALFGKVLKIVPILTVEDGKTSVVEKVRTNNKAIEKILSVFMNDIKEKGLGKVVIHHINCKKEGQKLAEKISAHINEKVEVISIGPVIGVHVGPGAIGIAYNTER</sequence>
<organism evidence="2 3">
    <name type="scientific">Clostridium gasigenes</name>
    <dbReference type="NCBI Taxonomy" id="94869"/>
    <lineage>
        <taxon>Bacteria</taxon>
        <taxon>Bacillati</taxon>
        <taxon>Bacillota</taxon>
        <taxon>Clostridia</taxon>
        <taxon>Eubacteriales</taxon>
        <taxon>Clostridiaceae</taxon>
        <taxon>Clostridium</taxon>
    </lineage>
</organism>
<dbReference type="EMBL" id="FNJM01000005">
    <property type="protein sequence ID" value="SDP43338.1"/>
    <property type="molecule type" value="Genomic_DNA"/>
</dbReference>
<dbReference type="PANTHER" id="PTHR33434:SF2">
    <property type="entry name" value="FATTY ACID-BINDING PROTEIN TM_1468"/>
    <property type="match status" value="1"/>
</dbReference>
<keyword evidence="1" id="KW-0446">Lipid-binding</keyword>
<dbReference type="PANTHER" id="PTHR33434">
    <property type="entry name" value="DEGV DOMAIN-CONTAINING PROTEIN DR_1986-RELATED"/>
    <property type="match status" value="1"/>
</dbReference>
<dbReference type="InterPro" id="IPR050270">
    <property type="entry name" value="DegV_domain_contain"/>
</dbReference>
<dbReference type="PROSITE" id="PS51482">
    <property type="entry name" value="DEGV"/>
    <property type="match status" value="1"/>
</dbReference>
<dbReference type="RefSeq" id="WP_089969285.1">
    <property type="nucleotide sequence ID" value="NZ_FNJM01000005.1"/>
</dbReference>
<accession>A0A1H0SQ27</accession>
<dbReference type="GO" id="GO:0008289">
    <property type="term" value="F:lipid binding"/>
    <property type="evidence" value="ECO:0007669"/>
    <property type="project" value="UniProtKB-KW"/>
</dbReference>
<reference evidence="2 3" key="1">
    <citation type="submission" date="2016-10" db="EMBL/GenBank/DDBJ databases">
        <authorList>
            <person name="de Groot N.N."/>
        </authorList>
    </citation>
    <scope>NUCLEOTIDE SEQUENCE [LARGE SCALE GENOMIC DNA]</scope>
    <source>
        <strain evidence="2 3">DSM 12272</strain>
    </source>
</reference>
<dbReference type="NCBIfam" id="TIGR00762">
    <property type="entry name" value="DegV"/>
    <property type="match status" value="1"/>
</dbReference>
<dbReference type="Pfam" id="PF02645">
    <property type="entry name" value="DegV"/>
    <property type="match status" value="1"/>
</dbReference>
<dbReference type="AlphaFoldDB" id="A0A1H0SQ27"/>
<evidence type="ECO:0000313" key="3">
    <source>
        <dbReference type="Proteomes" id="UP000198597"/>
    </source>
</evidence>
<dbReference type="Gene3D" id="3.40.50.10170">
    <property type="match status" value="1"/>
</dbReference>
<dbReference type="OrthoDB" id="9780216at2"/>
<name>A0A1H0SQ27_9CLOT</name>
<dbReference type="SUPFAM" id="SSF82549">
    <property type="entry name" value="DAK1/DegV-like"/>
    <property type="match status" value="1"/>
</dbReference>
<dbReference type="Proteomes" id="UP000198597">
    <property type="component" value="Unassembled WGS sequence"/>
</dbReference>
<dbReference type="InterPro" id="IPR003797">
    <property type="entry name" value="DegV"/>
</dbReference>
<gene>
    <name evidence="2" type="ORF">SAMN04488529_105146</name>
</gene>
<keyword evidence="3" id="KW-1185">Reference proteome</keyword>
<protein>
    <submittedName>
        <fullName evidence="2">EDD domain protein, DegV family</fullName>
    </submittedName>
</protein>
<dbReference type="Gene3D" id="3.30.1180.10">
    <property type="match status" value="1"/>
</dbReference>
<dbReference type="InterPro" id="IPR043168">
    <property type="entry name" value="DegV_C"/>
</dbReference>
<dbReference type="STRING" id="94869.SAMN04488529_105146"/>
<evidence type="ECO:0000313" key="2">
    <source>
        <dbReference type="EMBL" id="SDP43338.1"/>
    </source>
</evidence>
<evidence type="ECO:0000256" key="1">
    <source>
        <dbReference type="ARBA" id="ARBA00023121"/>
    </source>
</evidence>